<gene>
    <name evidence="1" type="ORF">B0H15DRAFT_789755</name>
</gene>
<evidence type="ECO:0008006" key="3">
    <source>
        <dbReference type="Google" id="ProtNLM"/>
    </source>
</evidence>
<organism evidence="1 2">
    <name type="scientific">Mycena belliarum</name>
    <dbReference type="NCBI Taxonomy" id="1033014"/>
    <lineage>
        <taxon>Eukaryota</taxon>
        <taxon>Fungi</taxon>
        <taxon>Dikarya</taxon>
        <taxon>Basidiomycota</taxon>
        <taxon>Agaricomycotina</taxon>
        <taxon>Agaricomycetes</taxon>
        <taxon>Agaricomycetidae</taxon>
        <taxon>Agaricales</taxon>
        <taxon>Marasmiineae</taxon>
        <taxon>Mycenaceae</taxon>
        <taxon>Mycena</taxon>
    </lineage>
</organism>
<accession>A0AAD6TRT5</accession>
<dbReference type="Gene3D" id="1.20.1280.50">
    <property type="match status" value="1"/>
</dbReference>
<proteinExistence type="predicted"/>
<dbReference type="Proteomes" id="UP001222325">
    <property type="component" value="Unassembled WGS sequence"/>
</dbReference>
<comment type="caution">
    <text evidence="1">The sequence shown here is derived from an EMBL/GenBank/DDBJ whole genome shotgun (WGS) entry which is preliminary data.</text>
</comment>
<dbReference type="EMBL" id="JARJCN010000074">
    <property type="protein sequence ID" value="KAJ7077254.1"/>
    <property type="molecule type" value="Genomic_DNA"/>
</dbReference>
<reference evidence="1" key="1">
    <citation type="submission" date="2023-03" db="EMBL/GenBank/DDBJ databases">
        <title>Massive genome expansion in bonnet fungi (Mycena s.s.) driven by repeated elements and novel gene families across ecological guilds.</title>
        <authorList>
            <consortium name="Lawrence Berkeley National Laboratory"/>
            <person name="Harder C.B."/>
            <person name="Miyauchi S."/>
            <person name="Viragh M."/>
            <person name="Kuo A."/>
            <person name="Thoen E."/>
            <person name="Andreopoulos B."/>
            <person name="Lu D."/>
            <person name="Skrede I."/>
            <person name="Drula E."/>
            <person name="Henrissat B."/>
            <person name="Morin E."/>
            <person name="Kohler A."/>
            <person name="Barry K."/>
            <person name="LaButti K."/>
            <person name="Morin E."/>
            <person name="Salamov A."/>
            <person name="Lipzen A."/>
            <person name="Mereny Z."/>
            <person name="Hegedus B."/>
            <person name="Baldrian P."/>
            <person name="Stursova M."/>
            <person name="Weitz H."/>
            <person name="Taylor A."/>
            <person name="Grigoriev I.V."/>
            <person name="Nagy L.G."/>
            <person name="Martin F."/>
            <person name="Kauserud H."/>
        </authorList>
    </citation>
    <scope>NUCLEOTIDE SEQUENCE</scope>
    <source>
        <strain evidence="1">CBHHK173m</strain>
    </source>
</reference>
<dbReference type="AlphaFoldDB" id="A0AAD6TRT5"/>
<protein>
    <recommendedName>
        <fullName evidence="3">F-box domain-containing protein</fullName>
    </recommendedName>
</protein>
<evidence type="ECO:0000313" key="1">
    <source>
        <dbReference type="EMBL" id="KAJ7077254.1"/>
    </source>
</evidence>
<evidence type="ECO:0000313" key="2">
    <source>
        <dbReference type="Proteomes" id="UP001222325"/>
    </source>
</evidence>
<keyword evidence="2" id="KW-1185">Reference proteome</keyword>
<feature type="non-terminal residue" evidence="1">
    <location>
        <position position="118"/>
    </location>
</feature>
<sequence length="118" mass="13654">MNHKFACLLRTNCAPTVMQALKIRCLLESSEPSQLRELAVHPDELPDLLRHLRGTLSLIRTFPAELLGEVFIFCRDDSHALRYSTTDPRQAPMILGHVCHHWRSVAHNTPRLWNMLYL</sequence>
<name>A0AAD6TRT5_9AGAR</name>